<comment type="caution">
    <text evidence="1">The sequence shown here is derived from an EMBL/GenBank/DDBJ whole genome shotgun (WGS) entry which is preliminary data.</text>
</comment>
<gene>
    <name evidence="1" type="ORF">GCM10010982_02260</name>
</gene>
<organism evidence="1 2">
    <name type="scientific">Bowmanella pacifica</name>
    <dbReference type="NCBI Taxonomy" id="502051"/>
    <lineage>
        <taxon>Bacteria</taxon>
        <taxon>Pseudomonadati</taxon>
        <taxon>Pseudomonadota</taxon>
        <taxon>Gammaproteobacteria</taxon>
        <taxon>Alteromonadales</taxon>
        <taxon>Alteromonadaceae</taxon>
        <taxon>Bowmanella</taxon>
    </lineage>
</organism>
<sequence>MSETRILKKHVPQLATLHAVCEANYGRLLRLLPDLDQQLKYCFSAGKGLSYQIQIQLCEPYTTTVEMRQLSEGLPTYLQPVMQIRLYHDARMAEVLGFQHMGKFKPSYPYPNTLMHQRNEKELVNHFLSEWLAFCLRHLSATPIDQRE</sequence>
<dbReference type="PANTHER" id="PTHR38774">
    <property type="entry name" value="CYTOPLASMIC PROTEIN-RELATED"/>
    <property type="match status" value="1"/>
</dbReference>
<dbReference type="AlphaFoldDB" id="A0A918DFI7"/>
<keyword evidence="2" id="KW-1185">Reference proteome</keyword>
<evidence type="ECO:0000313" key="2">
    <source>
        <dbReference type="Proteomes" id="UP000606935"/>
    </source>
</evidence>
<dbReference type="PANTHER" id="PTHR38774:SF1">
    <property type="entry name" value="CYTOPLASMIC PROTEIN"/>
    <property type="match status" value="1"/>
</dbReference>
<reference evidence="1" key="1">
    <citation type="journal article" date="2014" name="Int. J. Syst. Evol. Microbiol.">
        <title>Complete genome sequence of Corynebacterium casei LMG S-19264T (=DSM 44701T), isolated from a smear-ripened cheese.</title>
        <authorList>
            <consortium name="US DOE Joint Genome Institute (JGI-PGF)"/>
            <person name="Walter F."/>
            <person name="Albersmeier A."/>
            <person name="Kalinowski J."/>
            <person name="Ruckert C."/>
        </authorList>
    </citation>
    <scope>NUCLEOTIDE SEQUENCE</scope>
    <source>
        <strain evidence="1">CGMCC 1.7086</strain>
    </source>
</reference>
<reference evidence="1" key="2">
    <citation type="submission" date="2020-09" db="EMBL/GenBank/DDBJ databases">
        <authorList>
            <person name="Sun Q."/>
            <person name="Zhou Y."/>
        </authorList>
    </citation>
    <scope>NUCLEOTIDE SEQUENCE</scope>
    <source>
        <strain evidence="1">CGMCC 1.7086</strain>
    </source>
</reference>
<dbReference type="Pfam" id="PF06853">
    <property type="entry name" value="DUF1249"/>
    <property type="match status" value="1"/>
</dbReference>
<proteinExistence type="predicted"/>
<evidence type="ECO:0000313" key="1">
    <source>
        <dbReference type="EMBL" id="GGO63967.1"/>
    </source>
</evidence>
<name>A0A918DFI7_9ALTE</name>
<protein>
    <submittedName>
        <fullName evidence="1">Phosphohydrolase</fullName>
    </submittedName>
</protein>
<dbReference type="EMBL" id="BMLS01000001">
    <property type="protein sequence ID" value="GGO63967.1"/>
    <property type="molecule type" value="Genomic_DNA"/>
</dbReference>
<dbReference type="RefSeq" id="WP_229701976.1">
    <property type="nucleotide sequence ID" value="NZ_BMLS01000001.1"/>
</dbReference>
<dbReference type="InterPro" id="IPR009659">
    <property type="entry name" value="DUF1249"/>
</dbReference>
<dbReference type="Proteomes" id="UP000606935">
    <property type="component" value="Unassembled WGS sequence"/>
</dbReference>
<accession>A0A918DFI7</accession>